<evidence type="ECO:0000256" key="3">
    <source>
        <dbReference type="ARBA" id="ARBA00022692"/>
    </source>
</evidence>
<keyword evidence="5 7" id="KW-1133">Transmembrane helix</keyword>
<dbReference type="EMBL" id="FOSD01000007">
    <property type="protein sequence ID" value="SFK46549.1"/>
    <property type="molecule type" value="Genomic_DNA"/>
</dbReference>
<evidence type="ECO:0000256" key="1">
    <source>
        <dbReference type="ARBA" id="ARBA00004651"/>
    </source>
</evidence>
<dbReference type="Proteomes" id="UP000198841">
    <property type="component" value="Unassembled WGS sequence"/>
</dbReference>
<dbReference type="PANTHER" id="PTHR30086:SF20">
    <property type="entry name" value="ARGININE EXPORTER PROTEIN ARGO-RELATED"/>
    <property type="match status" value="1"/>
</dbReference>
<feature type="transmembrane region" description="Helical" evidence="7">
    <location>
        <begin position="183"/>
        <end position="201"/>
    </location>
</feature>
<evidence type="ECO:0000256" key="6">
    <source>
        <dbReference type="ARBA" id="ARBA00023136"/>
    </source>
</evidence>
<keyword evidence="4" id="KW-0813">Transport</keyword>
<evidence type="ECO:0000313" key="9">
    <source>
        <dbReference type="Proteomes" id="UP000198841"/>
    </source>
</evidence>
<feature type="transmembrane region" description="Helical" evidence="7">
    <location>
        <begin position="35"/>
        <end position="60"/>
    </location>
</feature>
<feature type="transmembrane region" description="Helical" evidence="7">
    <location>
        <begin position="111"/>
        <end position="128"/>
    </location>
</feature>
<evidence type="ECO:0000313" key="8">
    <source>
        <dbReference type="EMBL" id="SFK46549.1"/>
    </source>
</evidence>
<keyword evidence="3 7" id="KW-0812">Transmembrane</keyword>
<sequence length="205" mass="21917">MYLSAIPAGFATGAGLIMAIGAQNAFALRQGLQRNFVWLVVVICSLGDITLILSGVAGIGRLVQAWPGLLQVLRLAGAAFLAVYGLMAAWRAVKGTESLKPADESAGSRKKVLLTCMAFTFLNPHVYLDTMVLVGSLSTRYPGAGKWMFGLGACIASVVWFTTLTFGARFLQPVFRTPTAWRVLDAAIALFMLSLSVMLMANPIQ</sequence>
<name>A0A1I3ZSL1_9GAMM</name>
<gene>
    <name evidence="8" type="ORF">SAMN05518863_107142</name>
</gene>
<comment type="subcellular location">
    <subcellularLocation>
        <location evidence="1">Cell membrane</location>
        <topology evidence="1">Multi-pass membrane protein</topology>
    </subcellularLocation>
</comment>
<proteinExistence type="predicted"/>
<dbReference type="RefSeq" id="WP_008108840.1">
    <property type="nucleotide sequence ID" value="NZ_FOSD01000007.1"/>
</dbReference>
<keyword evidence="2" id="KW-1003">Cell membrane</keyword>
<keyword evidence="9" id="KW-1185">Reference proteome</keyword>
<comment type="caution">
    <text evidence="8">The sequence shown here is derived from an EMBL/GenBank/DDBJ whole genome shotgun (WGS) entry which is preliminary data.</text>
</comment>
<reference evidence="8 9" key="1">
    <citation type="submission" date="2016-10" db="EMBL/GenBank/DDBJ databases">
        <authorList>
            <person name="Varghese N."/>
            <person name="Submissions S."/>
        </authorList>
    </citation>
    <scope>NUCLEOTIDE SEQUENCE [LARGE SCALE GENOMIC DNA]</scope>
    <source>
        <strain evidence="8 9">YR512</strain>
    </source>
</reference>
<organism evidence="8 9">
    <name type="scientific">Candidatus Pantoea symbiotica</name>
    <dbReference type="NCBI Taxonomy" id="1884370"/>
    <lineage>
        <taxon>Bacteria</taxon>
        <taxon>Pseudomonadati</taxon>
        <taxon>Pseudomonadota</taxon>
        <taxon>Gammaproteobacteria</taxon>
        <taxon>Enterobacterales</taxon>
        <taxon>Erwiniaceae</taxon>
        <taxon>Pantoea</taxon>
    </lineage>
</organism>
<feature type="transmembrane region" description="Helical" evidence="7">
    <location>
        <begin position="148"/>
        <end position="171"/>
    </location>
</feature>
<dbReference type="InterPro" id="IPR001123">
    <property type="entry name" value="LeuE-type"/>
</dbReference>
<keyword evidence="6 7" id="KW-0472">Membrane</keyword>
<evidence type="ECO:0000256" key="7">
    <source>
        <dbReference type="SAM" id="Phobius"/>
    </source>
</evidence>
<dbReference type="PANTHER" id="PTHR30086">
    <property type="entry name" value="ARGININE EXPORTER PROTEIN ARGO"/>
    <property type="match status" value="1"/>
</dbReference>
<keyword evidence="4" id="KW-0029">Amino-acid transport</keyword>
<evidence type="ECO:0000256" key="2">
    <source>
        <dbReference type="ARBA" id="ARBA00022475"/>
    </source>
</evidence>
<feature type="transmembrane region" description="Helical" evidence="7">
    <location>
        <begin position="72"/>
        <end position="90"/>
    </location>
</feature>
<protein>
    <submittedName>
        <fullName evidence="8">L-lysine exporter family protein LysE/ArgO</fullName>
    </submittedName>
</protein>
<accession>A0A1I3ZSL1</accession>
<feature type="transmembrane region" description="Helical" evidence="7">
    <location>
        <begin position="6"/>
        <end position="28"/>
    </location>
</feature>
<dbReference type="Pfam" id="PF01810">
    <property type="entry name" value="LysE"/>
    <property type="match status" value="1"/>
</dbReference>
<evidence type="ECO:0000256" key="4">
    <source>
        <dbReference type="ARBA" id="ARBA00022970"/>
    </source>
</evidence>
<evidence type="ECO:0000256" key="5">
    <source>
        <dbReference type="ARBA" id="ARBA00022989"/>
    </source>
</evidence>